<dbReference type="AlphaFoldDB" id="A0A6J8AER8"/>
<feature type="compositionally biased region" description="Basic and acidic residues" evidence="1">
    <location>
        <begin position="54"/>
        <end position="69"/>
    </location>
</feature>
<proteinExistence type="predicted"/>
<gene>
    <name evidence="3" type="ORF">MCOR_6374</name>
</gene>
<dbReference type="EMBL" id="CACVKT020001198">
    <property type="protein sequence ID" value="CAC5365863.1"/>
    <property type="molecule type" value="Genomic_DNA"/>
</dbReference>
<name>A0A6J8AER8_MYTCO</name>
<organism evidence="3 4">
    <name type="scientific">Mytilus coruscus</name>
    <name type="common">Sea mussel</name>
    <dbReference type="NCBI Taxonomy" id="42192"/>
    <lineage>
        <taxon>Eukaryota</taxon>
        <taxon>Metazoa</taxon>
        <taxon>Spiralia</taxon>
        <taxon>Lophotrochozoa</taxon>
        <taxon>Mollusca</taxon>
        <taxon>Bivalvia</taxon>
        <taxon>Autobranchia</taxon>
        <taxon>Pteriomorphia</taxon>
        <taxon>Mytilida</taxon>
        <taxon>Mytiloidea</taxon>
        <taxon>Mytilidae</taxon>
        <taxon>Mytilinae</taxon>
        <taxon>Mytilus</taxon>
    </lineage>
</organism>
<keyword evidence="2" id="KW-0472">Membrane</keyword>
<feature type="compositionally biased region" description="Basic and acidic residues" evidence="1">
    <location>
        <begin position="23"/>
        <end position="46"/>
    </location>
</feature>
<dbReference type="Proteomes" id="UP000507470">
    <property type="component" value="Unassembled WGS sequence"/>
</dbReference>
<feature type="transmembrane region" description="Helical" evidence="2">
    <location>
        <begin position="241"/>
        <end position="258"/>
    </location>
</feature>
<protein>
    <submittedName>
        <fullName evidence="3">Uncharacterized protein</fullName>
    </submittedName>
</protein>
<evidence type="ECO:0000256" key="2">
    <source>
        <dbReference type="SAM" id="Phobius"/>
    </source>
</evidence>
<evidence type="ECO:0000313" key="4">
    <source>
        <dbReference type="Proteomes" id="UP000507470"/>
    </source>
</evidence>
<feature type="transmembrane region" description="Helical" evidence="2">
    <location>
        <begin position="121"/>
        <end position="139"/>
    </location>
</feature>
<evidence type="ECO:0000256" key="1">
    <source>
        <dbReference type="SAM" id="MobiDB-lite"/>
    </source>
</evidence>
<reference evidence="3 4" key="1">
    <citation type="submission" date="2020-06" db="EMBL/GenBank/DDBJ databases">
        <authorList>
            <person name="Li R."/>
            <person name="Bekaert M."/>
        </authorList>
    </citation>
    <scope>NUCLEOTIDE SEQUENCE [LARGE SCALE GENOMIC DNA]</scope>
    <source>
        <strain evidence="4">wild</strain>
    </source>
</reference>
<feature type="region of interest" description="Disordered" evidence="1">
    <location>
        <begin position="1"/>
        <end position="81"/>
    </location>
</feature>
<sequence length="259" mass="29763">MMNENPEQKKKQRRKKKYLKTQTKKDPKRVAAGKKGAEVRIRNAEMRKKRSGKIKKENSKIKQITKDSDTETDYESNEHIPSVKKHSSSLVDYKFVLLPISIVGLGLFFTTKGIACRSNKMASALAMMLGGAITNAFAFSGSNYLFSHMGSNANEEKIRHDKAIEKLEKAQADWNKRRIQRLDFINEQLQKEHHAEHTFEDVDQAMKQYYYITSKQLTPLSPKPKLSDFYTPSEDQKNREIAFVVGGMVLTGFVVWKLK</sequence>
<accession>A0A6J8AER8</accession>
<keyword evidence="2" id="KW-1133">Transmembrane helix</keyword>
<feature type="transmembrane region" description="Helical" evidence="2">
    <location>
        <begin position="95"/>
        <end position="115"/>
    </location>
</feature>
<keyword evidence="4" id="KW-1185">Reference proteome</keyword>
<keyword evidence="2" id="KW-0812">Transmembrane</keyword>
<evidence type="ECO:0000313" key="3">
    <source>
        <dbReference type="EMBL" id="CAC5365863.1"/>
    </source>
</evidence>
<feature type="compositionally biased region" description="Basic residues" evidence="1">
    <location>
        <begin position="10"/>
        <end position="19"/>
    </location>
</feature>